<feature type="region of interest" description="Disordered" evidence="3">
    <location>
        <begin position="252"/>
        <end position="293"/>
    </location>
</feature>
<evidence type="ECO:0000256" key="1">
    <source>
        <dbReference type="ARBA" id="ARBA00004123"/>
    </source>
</evidence>
<feature type="domain" description="RED-like N-terminal" evidence="4">
    <location>
        <begin position="40"/>
        <end position="148"/>
    </location>
</feature>
<name>A0AAD2JYS6_9AGAR</name>
<dbReference type="AlphaFoldDB" id="A0AAD2JYS6"/>
<feature type="compositionally biased region" description="Polar residues" evidence="3">
    <location>
        <begin position="10"/>
        <end position="21"/>
    </location>
</feature>
<feature type="region of interest" description="Disordered" evidence="3">
    <location>
        <begin position="342"/>
        <end position="373"/>
    </location>
</feature>
<keyword evidence="2" id="KW-0539">Nucleus</keyword>
<feature type="compositionally biased region" description="Acidic residues" evidence="3">
    <location>
        <begin position="256"/>
        <end position="267"/>
    </location>
</feature>
<evidence type="ECO:0000256" key="3">
    <source>
        <dbReference type="SAM" id="MobiDB-lite"/>
    </source>
</evidence>
<feature type="compositionally biased region" description="Basic and acidic residues" evidence="3">
    <location>
        <begin position="268"/>
        <end position="277"/>
    </location>
</feature>
<feature type="compositionally biased region" description="Basic residues" evidence="3">
    <location>
        <begin position="351"/>
        <end position="363"/>
    </location>
</feature>
<feature type="region of interest" description="Disordered" evidence="3">
    <location>
        <begin position="1"/>
        <end position="62"/>
    </location>
</feature>
<dbReference type="InterPro" id="IPR012916">
    <property type="entry name" value="RED_N"/>
</dbReference>
<dbReference type="Proteomes" id="UP001295794">
    <property type="component" value="Unassembled WGS sequence"/>
</dbReference>
<feature type="compositionally biased region" description="Acidic residues" evidence="3">
    <location>
        <begin position="312"/>
        <end position="321"/>
    </location>
</feature>
<feature type="region of interest" description="Disordered" evidence="3">
    <location>
        <begin position="307"/>
        <end position="330"/>
    </location>
</feature>
<dbReference type="PANTHER" id="PTHR12765">
    <property type="entry name" value="RED PROTEIN IK FACTOR CYTOKINE IK"/>
    <property type="match status" value="1"/>
</dbReference>
<accession>A0AAD2JYS6</accession>
<dbReference type="EMBL" id="CAVNYO010000132">
    <property type="protein sequence ID" value="CAK5267729.1"/>
    <property type="molecule type" value="Genomic_DNA"/>
</dbReference>
<dbReference type="InterPro" id="IPR039896">
    <property type="entry name" value="Red-like"/>
</dbReference>
<protein>
    <recommendedName>
        <fullName evidence="4">RED-like N-terminal domain-containing protein</fullName>
    </recommendedName>
</protein>
<dbReference type="Pfam" id="PF07808">
    <property type="entry name" value="RED_N"/>
    <property type="match status" value="1"/>
</dbReference>
<evidence type="ECO:0000313" key="5">
    <source>
        <dbReference type="EMBL" id="CAK5267729.1"/>
    </source>
</evidence>
<sequence length="373" mass="41002">MDQDAFRHLLTSSGKQTQRSRGSLHAPKTISASEPAFKPRKVKKSDGSYRDRAAERRDGGTNDFAHVEAVLDDFEKRVGDSATDDQRRYLGGDGEHSVLVKGLDFALLEQNKAKASSSTVDDDSLEQAFVSSASQPRPAVDGKRTREEMLSVLKSKRAAAQPTEVIKDSKFKPIGFKPIGVVEEKKKTKKKRVKPDGELATSKSKKKRKIQEIPDEVEPTAVVPNASVPQPPAVVEEDDDADLDIFAGVTEYQGLELDDDDDADVDPLPDRVAHEPEVESSVPPRTWFADEEKPAPPTALVVERQMSLPPADEMEEDEEEDKPARLIPLASSALPSIKEYLAMTGEDGGKKGKGKKKKKRGRKERTMTTTTST</sequence>
<keyword evidence="6" id="KW-1185">Reference proteome</keyword>
<reference evidence="5" key="1">
    <citation type="submission" date="2023-11" db="EMBL/GenBank/DDBJ databases">
        <authorList>
            <person name="De Vega J J."/>
            <person name="De Vega J J."/>
        </authorList>
    </citation>
    <scope>NUCLEOTIDE SEQUENCE</scope>
</reference>
<organism evidence="5 6">
    <name type="scientific">Mycena citricolor</name>
    <dbReference type="NCBI Taxonomy" id="2018698"/>
    <lineage>
        <taxon>Eukaryota</taxon>
        <taxon>Fungi</taxon>
        <taxon>Dikarya</taxon>
        <taxon>Basidiomycota</taxon>
        <taxon>Agaricomycotina</taxon>
        <taxon>Agaricomycetes</taxon>
        <taxon>Agaricomycetidae</taxon>
        <taxon>Agaricales</taxon>
        <taxon>Marasmiineae</taxon>
        <taxon>Mycenaceae</taxon>
        <taxon>Mycena</taxon>
    </lineage>
</organism>
<evidence type="ECO:0000313" key="6">
    <source>
        <dbReference type="Proteomes" id="UP001295794"/>
    </source>
</evidence>
<dbReference type="GO" id="GO:0005634">
    <property type="term" value="C:nucleus"/>
    <property type="evidence" value="ECO:0007669"/>
    <property type="project" value="UniProtKB-SubCell"/>
</dbReference>
<evidence type="ECO:0000256" key="2">
    <source>
        <dbReference type="ARBA" id="ARBA00023242"/>
    </source>
</evidence>
<comment type="subcellular location">
    <subcellularLocation>
        <location evidence="1">Nucleus</location>
    </subcellularLocation>
</comment>
<feature type="compositionally biased region" description="Basic and acidic residues" evidence="3">
    <location>
        <begin position="44"/>
        <end position="60"/>
    </location>
</feature>
<gene>
    <name evidence="5" type="ORF">MYCIT1_LOCUS10485</name>
</gene>
<proteinExistence type="predicted"/>
<evidence type="ECO:0000259" key="4">
    <source>
        <dbReference type="Pfam" id="PF07808"/>
    </source>
</evidence>
<comment type="caution">
    <text evidence="5">The sequence shown here is derived from an EMBL/GenBank/DDBJ whole genome shotgun (WGS) entry which is preliminary data.</text>
</comment>
<feature type="region of interest" description="Disordered" evidence="3">
    <location>
        <begin position="185"/>
        <end position="240"/>
    </location>
</feature>